<dbReference type="SUPFAM" id="SSF51730">
    <property type="entry name" value="FAD-linked oxidoreductase"/>
    <property type="match status" value="1"/>
</dbReference>
<keyword evidence="6 18" id="KW-0274">FAD</keyword>
<keyword evidence="9 18" id="KW-0520">NAD</keyword>
<evidence type="ECO:0000256" key="11">
    <source>
        <dbReference type="ARBA" id="ARBA00023125"/>
    </source>
</evidence>
<keyword evidence="10 18" id="KW-0642">Proline metabolism</keyword>
<dbReference type="InterPro" id="IPR015590">
    <property type="entry name" value="Aldehyde_DH_dom"/>
</dbReference>
<feature type="domain" description="Aldehyde dehydrogenase" evidence="21">
    <location>
        <begin position="565"/>
        <end position="1015"/>
    </location>
</feature>
<dbReference type="GO" id="GO:0003677">
    <property type="term" value="F:DNA binding"/>
    <property type="evidence" value="ECO:0007669"/>
    <property type="project" value="UniProtKB-KW"/>
</dbReference>
<evidence type="ECO:0000256" key="2">
    <source>
        <dbReference type="ARBA" id="ARBA00004739"/>
    </source>
</evidence>
<keyword evidence="11 18" id="KW-0238">DNA-binding</keyword>
<evidence type="ECO:0000256" key="8">
    <source>
        <dbReference type="ARBA" id="ARBA00023015"/>
    </source>
</evidence>
<dbReference type="GO" id="GO:0003842">
    <property type="term" value="F:L-glutamate gamma-semialdehyde dehydrogenase activity"/>
    <property type="evidence" value="ECO:0007669"/>
    <property type="project" value="UniProtKB-UniRule"/>
</dbReference>
<dbReference type="SUPFAM" id="SSF53720">
    <property type="entry name" value="ALDH-like"/>
    <property type="match status" value="2"/>
</dbReference>
<dbReference type="InterPro" id="IPR016160">
    <property type="entry name" value="Ald_DH_CS_CYS"/>
</dbReference>
<keyword evidence="12 18" id="KW-0804">Transcription</keyword>
<evidence type="ECO:0000259" key="21">
    <source>
        <dbReference type="Pfam" id="PF00171"/>
    </source>
</evidence>
<feature type="domain" description="Proline dehydrogenase PutA" evidence="23">
    <location>
        <begin position="62"/>
        <end position="175"/>
    </location>
</feature>
<reference evidence="25 26" key="1">
    <citation type="submission" date="2018-10" db="EMBL/GenBank/DDBJ databases">
        <title>Genomic Encyclopedia of Archaeal and Bacterial Type Strains, Phase II (KMG-II): from individual species to whole genera.</title>
        <authorList>
            <person name="Goeker M."/>
        </authorList>
    </citation>
    <scope>NUCLEOTIDE SEQUENCE [LARGE SCALE GENOMIC DNA]</scope>
    <source>
        <strain evidence="25 26">DSM 235</strain>
    </source>
</reference>
<dbReference type="FunFam" id="3.40.309.10:FF:000005">
    <property type="entry name" value="1-pyrroline-5-carboxylate dehydrogenase 1"/>
    <property type="match status" value="1"/>
</dbReference>
<comment type="function">
    <text evidence="18">Oxidizes proline to glutamate for use as a carbon and nitrogen source.</text>
</comment>
<dbReference type="Gene3D" id="3.40.309.10">
    <property type="entry name" value="Aldehyde Dehydrogenase, Chain A, domain 2"/>
    <property type="match status" value="1"/>
</dbReference>
<dbReference type="InterPro" id="IPR024082">
    <property type="entry name" value="PRODH_PutA_dom_II"/>
</dbReference>
<dbReference type="InterPro" id="IPR024089">
    <property type="entry name" value="PRODH_PutA_dom_I/II"/>
</dbReference>
<dbReference type="CDD" id="cd07125">
    <property type="entry name" value="ALDH_PutA-P5CDH"/>
    <property type="match status" value="1"/>
</dbReference>
<keyword evidence="13" id="KW-0511">Multifunctional enzyme</keyword>
<dbReference type="GO" id="GO:0010133">
    <property type="term" value="P:L-proline catabolic process to L-glutamate"/>
    <property type="evidence" value="ECO:0007669"/>
    <property type="project" value="UniProtKB-UniRule"/>
</dbReference>
<evidence type="ECO:0000259" key="23">
    <source>
        <dbReference type="Pfam" id="PF14850"/>
    </source>
</evidence>
<dbReference type="InterPro" id="IPR016163">
    <property type="entry name" value="Ald_DH_C"/>
</dbReference>
<dbReference type="EMBL" id="RBXL01000001">
    <property type="protein sequence ID" value="RKT47301.1"/>
    <property type="molecule type" value="Genomic_DNA"/>
</dbReference>
<dbReference type="InterPro" id="IPR041349">
    <property type="entry name" value="PRODH"/>
</dbReference>
<evidence type="ECO:0000256" key="20">
    <source>
        <dbReference type="SAM" id="MobiDB-lite"/>
    </source>
</evidence>
<dbReference type="PANTHER" id="PTHR42862">
    <property type="entry name" value="DELTA-1-PYRROLINE-5-CARBOXYLATE DEHYDROGENASE 1, ISOFORM A-RELATED"/>
    <property type="match status" value="1"/>
</dbReference>
<comment type="catalytic activity">
    <reaction evidence="15 18">
        <text>L-proline + a quinone = (S)-1-pyrroline-5-carboxylate + a quinol + H(+)</text>
        <dbReference type="Rhea" id="RHEA:23784"/>
        <dbReference type="ChEBI" id="CHEBI:15378"/>
        <dbReference type="ChEBI" id="CHEBI:17388"/>
        <dbReference type="ChEBI" id="CHEBI:24646"/>
        <dbReference type="ChEBI" id="CHEBI:60039"/>
        <dbReference type="ChEBI" id="CHEBI:132124"/>
        <dbReference type="EC" id="1.5.5.2"/>
    </reaction>
</comment>
<evidence type="ECO:0000256" key="17">
    <source>
        <dbReference type="ARBA" id="ARBA00060911"/>
    </source>
</evidence>
<comment type="cofactor">
    <cofactor evidence="1 18">
        <name>FAD</name>
        <dbReference type="ChEBI" id="CHEBI:57692"/>
    </cofactor>
</comment>
<evidence type="ECO:0000256" key="5">
    <source>
        <dbReference type="ARBA" id="ARBA00022630"/>
    </source>
</evidence>
<dbReference type="InterPro" id="IPR016162">
    <property type="entry name" value="Ald_DH_N"/>
</dbReference>
<feature type="region of interest" description="Disordered" evidence="20">
    <location>
        <begin position="1278"/>
        <end position="1299"/>
    </location>
</feature>
<dbReference type="GO" id="GO:0009898">
    <property type="term" value="C:cytoplasmic side of plasma membrane"/>
    <property type="evidence" value="ECO:0007669"/>
    <property type="project" value="TreeGrafter"/>
</dbReference>
<dbReference type="Gene3D" id="1.20.5.460">
    <property type="entry name" value="Single helix bin"/>
    <property type="match status" value="1"/>
</dbReference>
<dbReference type="RefSeq" id="WP_120799293.1">
    <property type="nucleotide sequence ID" value="NZ_RBXL01000001.1"/>
</dbReference>
<keyword evidence="5 18" id="KW-0285">Flavoprotein</keyword>
<evidence type="ECO:0000256" key="19">
    <source>
        <dbReference type="PIRSR" id="PIRSR000197-1"/>
    </source>
</evidence>
<dbReference type="NCBIfam" id="NF008869">
    <property type="entry name" value="PRK11904.1"/>
    <property type="match status" value="1"/>
</dbReference>
<evidence type="ECO:0000256" key="14">
    <source>
        <dbReference type="ARBA" id="ARBA00048142"/>
    </source>
</evidence>
<dbReference type="EC" id="1.2.1.88" evidence="18"/>
<evidence type="ECO:0000256" key="9">
    <source>
        <dbReference type="ARBA" id="ARBA00023027"/>
    </source>
</evidence>
<evidence type="ECO:0000259" key="24">
    <source>
        <dbReference type="Pfam" id="PF18327"/>
    </source>
</evidence>
<dbReference type="Pfam" id="PF18327">
    <property type="entry name" value="PRODH"/>
    <property type="match status" value="1"/>
</dbReference>
<dbReference type="PROSITE" id="PS00070">
    <property type="entry name" value="ALDEHYDE_DEHYDR_CYS"/>
    <property type="match status" value="1"/>
</dbReference>
<evidence type="ECO:0000313" key="26">
    <source>
        <dbReference type="Proteomes" id="UP000274556"/>
    </source>
</evidence>
<dbReference type="InterPro" id="IPR024090">
    <property type="entry name" value="PRODH_PutA_dom_I"/>
</dbReference>
<feature type="domain" description="Proline dehydrogenase" evidence="22">
    <location>
        <begin position="185"/>
        <end position="479"/>
    </location>
</feature>
<feature type="region of interest" description="Disordered" evidence="20">
    <location>
        <begin position="1032"/>
        <end position="1058"/>
    </location>
</feature>
<evidence type="ECO:0000256" key="15">
    <source>
        <dbReference type="ARBA" id="ARBA00048779"/>
    </source>
</evidence>
<dbReference type="SUPFAM" id="SSF81935">
    <property type="entry name" value="N-terminal domain of bifunctional PutA protein"/>
    <property type="match status" value="1"/>
</dbReference>
<dbReference type="FunFam" id="3.20.20.220:FF:000004">
    <property type="entry name" value="Bifunctional protein PutA"/>
    <property type="match status" value="1"/>
</dbReference>
<feature type="active site" evidence="19">
    <location>
        <position position="794"/>
    </location>
</feature>
<dbReference type="Proteomes" id="UP000274556">
    <property type="component" value="Unassembled WGS sequence"/>
</dbReference>
<sequence length="1299" mass="137685">MDPARLPVRAAIDALTRADEAACVRACLADLDLAADALERIDTTARRLVESVRLSGGRLGGLDAFLQEYGLSTPEGVTLMCIAEALLRIPDTGTRDRLILDKLAPADWDRHLGQSQSLLVNASTLALMLTGRVVKLGRTQDDSAGTLIGRLVGRLGEPVVREALAQAMRNLALQFVMGSSIDEALDRARTGEAKGYTYSYDMLGEAACTAADAERYFGTYRDAIRTIGTAAKGRGPVAGPGISVKLSALHPRYEAAQRGRVMAELLPRLLALAQAAAELDIGLTIDAEEADRLDLSLDLVAALAGDPALGDWRGLGVAVQAYQKRAPAVIDWLGALAGRHRRRLMVRLVKGAYWDTEIKRAQEGGQSGYPVFTRKAATDVSYLACARRLLARADRLYPQFATHNAHTIAAVLELAGRTRGFEFQRLHGMGEALYQRVVEDGDLGVGCRIYAPVGRHEDLLPYLVRRLLENGANSSFVNRLRDERLPIEAIVRDPVAQMRTHAGQPHPRIPLPRAILLPERTIARGLDLASPGELMLLRDAMCAADGPWTAAPIIDGTIAEAGLRPVVSPADRTREIGGVREADPAEIERALDLAAKAAPAWAARDLEERATCLERAADALEADLPAFMALAVREAGKTLPDALAEVREAVDFCRYYAARARAGGGPEPALQGSMSGRAARVEGGVFVCISPWNFPLAIFIGQVSAALVAGNAVLAKPAEQTPLIAARAVRLLHRAGVPGAVLHLLPGEGARVGAALVADPRIAGVCFTGSTEVAHSINRQLAGQSDRRRVLIAETGGINAMIVDSTALTEQVIRDVLAGAFRSAGQRCSALRLLFLQEDIAEHTLDMLAGAMDELRLGDPGLLDTDVGPVIDGAAAAMLEAHAQRMEREARLIQRVAPGPGTEQGWFVAPAAYELEHAGQLEREVFGPLLHVVRFAPDALDAVVDSINAKGYGLTLGVHTRIDATWRRIAARARIGNIYINRNQIGALVGIQPFGGRGLSGTGPKAGGPYYLERLVAARPAACVLGDVSRGGTEVGRTDRLQEAGTPGPRAPTGPLTGLSRRDLEEALRRADDALPPDLKTRATILDRVATRVESAAGPALIALAARARAMLAAPLTLAGPTGEENQLLLEPRGRIACVAEDPAVLAVQIGAALVTGNRVIAVGSDADRTAQHFIDAGAPIALFALIPPGTDADLDDLAADPRLDGLAFHGTDALAARLDAALARSEGPIRPLILWADVGAGIGIPPAGSPGWMRRFLTEKTLSRDTTASGGNALLLAAAEDEGGRRPPPIRPSRPPLD</sequence>
<comment type="catalytic activity">
    <reaction evidence="14 18">
        <text>L-glutamate 5-semialdehyde + NAD(+) + H2O = L-glutamate + NADH + 2 H(+)</text>
        <dbReference type="Rhea" id="RHEA:30235"/>
        <dbReference type="ChEBI" id="CHEBI:15377"/>
        <dbReference type="ChEBI" id="CHEBI:15378"/>
        <dbReference type="ChEBI" id="CHEBI:29985"/>
        <dbReference type="ChEBI" id="CHEBI:57540"/>
        <dbReference type="ChEBI" id="CHEBI:57945"/>
        <dbReference type="ChEBI" id="CHEBI:58066"/>
        <dbReference type="EC" id="1.2.1.88"/>
    </reaction>
</comment>
<keyword evidence="7 18" id="KW-0560">Oxidoreductase</keyword>
<dbReference type="PANTHER" id="PTHR42862:SF1">
    <property type="entry name" value="DELTA-1-PYRROLINE-5-CARBOXYLATE DEHYDROGENASE 2, ISOFORM A-RELATED"/>
    <property type="match status" value="1"/>
</dbReference>
<comment type="pathway">
    <text evidence="2 18">Amino-acid degradation; L-proline degradation into L-glutamate; L-glutamate from L-proline: step 1/2.</text>
</comment>
<proteinExistence type="inferred from homology"/>
<organism evidence="25 26">
    <name type="scientific">Thiocapsa rosea</name>
    <dbReference type="NCBI Taxonomy" id="69360"/>
    <lineage>
        <taxon>Bacteria</taxon>
        <taxon>Pseudomonadati</taxon>
        <taxon>Pseudomonadota</taxon>
        <taxon>Gammaproteobacteria</taxon>
        <taxon>Chromatiales</taxon>
        <taxon>Chromatiaceae</taxon>
        <taxon>Thiocapsa</taxon>
    </lineage>
</organism>
<dbReference type="OrthoDB" id="9812625at2"/>
<dbReference type="Gene3D" id="3.20.20.220">
    <property type="match status" value="1"/>
</dbReference>
<dbReference type="InterPro" id="IPR005933">
    <property type="entry name" value="PutA_C"/>
</dbReference>
<evidence type="ECO:0000256" key="13">
    <source>
        <dbReference type="ARBA" id="ARBA00023268"/>
    </source>
</evidence>
<dbReference type="Pfam" id="PF14850">
    <property type="entry name" value="Pro_dh-DNA_bdg"/>
    <property type="match status" value="1"/>
</dbReference>
<dbReference type="Pfam" id="PF00171">
    <property type="entry name" value="Aldedh"/>
    <property type="match status" value="1"/>
</dbReference>
<dbReference type="GO" id="GO:0003700">
    <property type="term" value="F:DNA-binding transcription factor activity"/>
    <property type="evidence" value="ECO:0007669"/>
    <property type="project" value="InterPro"/>
</dbReference>
<evidence type="ECO:0000256" key="7">
    <source>
        <dbReference type="ARBA" id="ARBA00023002"/>
    </source>
</evidence>
<comment type="pathway">
    <text evidence="3 18">Amino-acid degradation; L-proline degradation into L-glutamate; L-glutamate from L-proline: step 2/2.</text>
</comment>
<dbReference type="PIRSF" id="PIRSF000197">
    <property type="entry name" value="Bifunct_PutA"/>
    <property type="match status" value="1"/>
</dbReference>
<keyword evidence="4 18" id="KW-0678">Repressor</keyword>
<dbReference type="NCBIfam" id="TIGR01238">
    <property type="entry name" value="D1pyr5carbox3"/>
    <property type="match status" value="1"/>
</dbReference>
<feature type="compositionally biased region" description="Pro residues" evidence="20">
    <location>
        <begin position="1287"/>
        <end position="1299"/>
    </location>
</feature>
<evidence type="ECO:0000256" key="3">
    <source>
        <dbReference type="ARBA" id="ARBA00004786"/>
    </source>
</evidence>
<comment type="caution">
    <text evidence="25">The sequence shown here is derived from an EMBL/GenBank/DDBJ whole genome shotgun (WGS) entry which is preliminary data.</text>
</comment>
<evidence type="ECO:0000256" key="12">
    <source>
        <dbReference type="ARBA" id="ARBA00023163"/>
    </source>
</evidence>
<dbReference type="InterPro" id="IPR016161">
    <property type="entry name" value="Ald_DH/histidinol_DH"/>
</dbReference>
<dbReference type="UniPathway" id="UPA00261">
    <property type="reaction ID" value="UER00373"/>
</dbReference>
<gene>
    <name evidence="25" type="ORF">BDD21_4866</name>
</gene>
<protein>
    <recommendedName>
        <fullName evidence="18">Bifunctional protein PutA</fullName>
    </recommendedName>
    <domain>
        <recommendedName>
            <fullName evidence="18">Proline dehydrogenase</fullName>
            <ecNumber evidence="18">1.5.5.2</ecNumber>
        </recommendedName>
        <alternativeName>
            <fullName evidence="18">Proline oxidase</fullName>
        </alternativeName>
    </domain>
    <domain>
        <recommendedName>
            <fullName evidence="18">Delta-1-pyrroline-5-carboxylate dehydrogenase</fullName>
            <shortName evidence="18">P5C dehydrogenase</shortName>
            <ecNumber evidence="18">1.2.1.88</ecNumber>
        </recommendedName>
        <alternativeName>
            <fullName evidence="18">L-glutamate gamma-semialdehyde dehydrogenase</fullName>
        </alternativeName>
    </domain>
</protein>
<feature type="compositionally biased region" description="Low complexity" evidence="20">
    <location>
        <begin position="1044"/>
        <end position="1058"/>
    </location>
</feature>
<evidence type="ECO:0000256" key="4">
    <source>
        <dbReference type="ARBA" id="ARBA00022491"/>
    </source>
</evidence>
<dbReference type="Gene3D" id="1.20.5.550">
    <property type="entry name" value="Single Helix bin"/>
    <property type="match status" value="1"/>
</dbReference>
<dbReference type="GO" id="GO:0004657">
    <property type="term" value="F:proline dehydrogenase activity"/>
    <property type="evidence" value="ECO:0007669"/>
    <property type="project" value="UniProtKB-UniRule"/>
</dbReference>
<dbReference type="InterPro" id="IPR029041">
    <property type="entry name" value="FAD-linked_oxidoreductase-like"/>
</dbReference>
<evidence type="ECO:0000256" key="18">
    <source>
        <dbReference type="PIRNR" id="PIRNR000197"/>
    </source>
</evidence>
<evidence type="ECO:0000313" key="25">
    <source>
        <dbReference type="EMBL" id="RKT47301.1"/>
    </source>
</evidence>
<evidence type="ECO:0000256" key="1">
    <source>
        <dbReference type="ARBA" id="ARBA00001974"/>
    </source>
</evidence>
<dbReference type="InterPro" id="IPR002872">
    <property type="entry name" value="Proline_DH_dom"/>
</dbReference>
<dbReference type="EC" id="1.5.5.2" evidence="18"/>
<feature type="active site" evidence="19">
    <location>
        <position position="828"/>
    </location>
</feature>
<evidence type="ECO:0000256" key="6">
    <source>
        <dbReference type="ARBA" id="ARBA00022827"/>
    </source>
</evidence>
<dbReference type="InterPro" id="IPR050485">
    <property type="entry name" value="Proline_metab_enzyme"/>
</dbReference>
<dbReference type="Pfam" id="PF01619">
    <property type="entry name" value="Pro_dh"/>
    <property type="match status" value="1"/>
</dbReference>
<dbReference type="InterPro" id="IPR025703">
    <property type="entry name" value="Bifunct_PutA"/>
</dbReference>
<keyword evidence="26" id="KW-1185">Reference proteome</keyword>
<keyword evidence="8 18" id="KW-0805">Transcription regulation</keyword>
<evidence type="ECO:0000259" key="22">
    <source>
        <dbReference type="Pfam" id="PF01619"/>
    </source>
</evidence>
<comment type="similarity">
    <text evidence="16 18">In the N-terminal section; belongs to the proline dehydrogenase family.</text>
</comment>
<evidence type="ECO:0000256" key="16">
    <source>
        <dbReference type="ARBA" id="ARBA00060889"/>
    </source>
</evidence>
<feature type="domain" description="Proline utilization A proline dehydrogenase N-terminal" evidence="24">
    <location>
        <begin position="7"/>
        <end position="53"/>
    </location>
</feature>
<accession>A0A495VD27</accession>
<comment type="similarity">
    <text evidence="17 18">In the C-terminal section; belongs to the aldehyde dehydrogenase family.</text>
</comment>
<evidence type="ECO:0000256" key="10">
    <source>
        <dbReference type="ARBA" id="ARBA00023062"/>
    </source>
</evidence>
<dbReference type="Gene3D" id="3.40.605.10">
    <property type="entry name" value="Aldehyde Dehydrogenase, Chain A, domain 1"/>
    <property type="match status" value="2"/>
</dbReference>
<name>A0A495VD27_9GAMM</name>